<dbReference type="Pfam" id="PF01408">
    <property type="entry name" value="GFO_IDH_MocA"/>
    <property type="match status" value="1"/>
</dbReference>
<keyword evidence="2" id="KW-0560">Oxidoreductase</keyword>
<accession>A0A9X1LHK7</accession>
<dbReference type="Proteomes" id="UP001139414">
    <property type="component" value="Unassembled WGS sequence"/>
</dbReference>
<protein>
    <submittedName>
        <fullName evidence="5">Gfo/Idh/MocA family oxidoreductase</fullName>
    </submittedName>
</protein>
<evidence type="ECO:0000259" key="4">
    <source>
        <dbReference type="Pfam" id="PF22725"/>
    </source>
</evidence>
<dbReference type="Gene3D" id="3.40.50.720">
    <property type="entry name" value="NAD(P)-binding Rossmann-like Domain"/>
    <property type="match status" value="1"/>
</dbReference>
<evidence type="ECO:0000259" key="3">
    <source>
        <dbReference type="Pfam" id="PF01408"/>
    </source>
</evidence>
<dbReference type="InterPro" id="IPR055170">
    <property type="entry name" value="GFO_IDH_MocA-like_dom"/>
</dbReference>
<dbReference type="GO" id="GO:0016491">
    <property type="term" value="F:oxidoreductase activity"/>
    <property type="evidence" value="ECO:0007669"/>
    <property type="project" value="UniProtKB-KW"/>
</dbReference>
<keyword evidence="6" id="KW-1185">Reference proteome</keyword>
<dbReference type="EMBL" id="JAJBZG010000001">
    <property type="protein sequence ID" value="MCB7480428.1"/>
    <property type="molecule type" value="Genomic_DNA"/>
</dbReference>
<proteinExistence type="inferred from homology"/>
<dbReference type="PANTHER" id="PTHR22604">
    <property type="entry name" value="OXIDOREDUCTASES"/>
    <property type="match status" value="1"/>
</dbReference>
<feature type="domain" description="GFO/IDH/MocA-like oxidoreductase" evidence="4">
    <location>
        <begin position="132"/>
        <end position="246"/>
    </location>
</feature>
<evidence type="ECO:0000313" key="5">
    <source>
        <dbReference type="EMBL" id="MCB7480428.1"/>
    </source>
</evidence>
<dbReference type="GO" id="GO:0000166">
    <property type="term" value="F:nucleotide binding"/>
    <property type="evidence" value="ECO:0007669"/>
    <property type="project" value="InterPro"/>
</dbReference>
<evidence type="ECO:0000313" key="6">
    <source>
        <dbReference type="Proteomes" id="UP001139414"/>
    </source>
</evidence>
<comment type="similarity">
    <text evidence="1">Belongs to the Gfo/Idh/MocA family.</text>
</comment>
<dbReference type="RefSeq" id="WP_229338361.1">
    <property type="nucleotide sequence ID" value="NZ_JAJBZG010000001.1"/>
</dbReference>
<organism evidence="5 6">
    <name type="scientific">Christiangramia sediminis</name>
    <dbReference type="NCBI Taxonomy" id="2881336"/>
    <lineage>
        <taxon>Bacteria</taxon>
        <taxon>Pseudomonadati</taxon>
        <taxon>Bacteroidota</taxon>
        <taxon>Flavobacteriia</taxon>
        <taxon>Flavobacteriales</taxon>
        <taxon>Flavobacteriaceae</taxon>
        <taxon>Christiangramia</taxon>
    </lineage>
</organism>
<dbReference type="SUPFAM" id="SSF51735">
    <property type="entry name" value="NAD(P)-binding Rossmann-fold domains"/>
    <property type="match status" value="1"/>
</dbReference>
<dbReference type="InterPro" id="IPR036291">
    <property type="entry name" value="NAD(P)-bd_dom_sf"/>
</dbReference>
<name>A0A9X1LHK7_9FLAO</name>
<evidence type="ECO:0000256" key="2">
    <source>
        <dbReference type="ARBA" id="ARBA00023002"/>
    </source>
</evidence>
<sequence>MKKIKWGIIGLGKIANKFAEGLTSVENAELYAVASRDLSNAKKFSEIHAAEVFYGSYEELMKDKAVEVIYIATPHVFHYELTLKCINHGKAVLCEKPFAMNIQQTEEMIALSREKKIFLMEALWTKFLPHFKYVSTRINSGEFGKIESIKADFGFPAKFDKTKRLFNKSLGGGSLLDIGIYPVFLTYSLLGKPDTIKASAEFTETGVDSECRMQFNYADNVKAELFSTFKEKTPTIAEINLEKGKILLNSRFHEPTTVTITFNGEEELREFGVQTNGYNFEAAHVSEMLQKGKTESDIWPLDKTRDLMSLLEQVREEIGLTY</sequence>
<dbReference type="PANTHER" id="PTHR22604:SF105">
    <property type="entry name" value="TRANS-1,2-DIHYDROBENZENE-1,2-DIOL DEHYDROGENASE"/>
    <property type="match status" value="1"/>
</dbReference>
<evidence type="ECO:0000256" key="1">
    <source>
        <dbReference type="ARBA" id="ARBA00010928"/>
    </source>
</evidence>
<dbReference type="Pfam" id="PF22725">
    <property type="entry name" value="GFO_IDH_MocA_C3"/>
    <property type="match status" value="1"/>
</dbReference>
<dbReference type="SUPFAM" id="SSF55347">
    <property type="entry name" value="Glyceraldehyde-3-phosphate dehydrogenase-like, C-terminal domain"/>
    <property type="match status" value="1"/>
</dbReference>
<gene>
    <name evidence="5" type="ORF">LGQ90_04045</name>
</gene>
<dbReference type="Gene3D" id="3.30.360.10">
    <property type="entry name" value="Dihydrodipicolinate Reductase, domain 2"/>
    <property type="match status" value="1"/>
</dbReference>
<dbReference type="InterPro" id="IPR000683">
    <property type="entry name" value="Gfo/Idh/MocA-like_OxRdtase_N"/>
</dbReference>
<dbReference type="AlphaFoldDB" id="A0A9X1LHK7"/>
<dbReference type="InterPro" id="IPR050984">
    <property type="entry name" value="Gfo/Idh/MocA_domain"/>
</dbReference>
<comment type="caution">
    <text evidence="5">The sequence shown here is derived from an EMBL/GenBank/DDBJ whole genome shotgun (WGS) entry which is preliminary data.</text>
</comment>
<reference evidence="5" key="1">
    <citation type="submission" date="2021-10" db="EMBL/GenBank/DDBJ databases">
        <title>Gramella sp. ASW11-100T, isolated from marine sediment.</title>
        <authorList>
            <person name="Xia C."/>
        </authorList>
    </citation>
    <scope>NUCLEOTIDE SEQUENCE</scope>
    <source>
        <strain evidence="5">ASW11-100</strain>
    </source>
</reference>
<feature type="domain" description="Gfo/Idh/MocA-like oxidoreductase N-terminal" evidence="3">
    <location>
        <begin position="4"/>
        <end position="120"/>
    </location>
</feature>